<dbReference type="InterPro" id="IPR029058">
    <property type="entry name" value="AB_hydrolase_fold"/>
</dbReference>
<dbReference type="AlphaFoldDB" id="A0A4U9U4W5"/>
<dbReference type="GeneID" id="78460919"/>
<dbReference type="GO" id="GO:0016787">
    <property type="term" value="F:hydrolase activity"/>
    <property type="evidence" value="ECO:0007669"/>
    <property type="project" value="UniProtKB-KW"/>
</dbReference>
<evidence type="ECO:0000259" key="1">
    <source>
        <dbReference type="Pfam" id="PF12697"/>
    </source>
</evidence>
<dbReference type="STRING" id="1123265.GCA_000686625_05187"/>
<keyword evidence="2" id="KW-0378">Hydrolase</keyword>
<gene>
    <name evidence="2" type="ORF">NCTC11429_00079</name>
</gene>
<protein>
    <submittedName>
        <fullName evidence="2">Alpha/beta hydrolase family</fullName>
    </submittedName>
</protein>
<dbReference type="Proteomes" id="UP000308196">
    <property type="component" value="Chromosome"/>
</dbReference>
<feature type="domain" description="AB hydrolase-1" evidence="1">
    <location>
        <begin position="48"/>
        <end position="214"/>
    </location>
</feature>
<dbReference type="EMBL" id="LR590484">
    <property type="protein sequence ID" value="VTR27926.1"/>
    <property type="molecule type" value="Genomic_DNA"/>
</dbReference>
<evidence type="ECO:0000313" key="2">
    <source>
        <dbReference type="EMBL" id="VTR27926.1"/>
    </source>
</evidence>
<organism evidence="2 3">
    <name type="scientific">Sphingobacterium thalpophilum</name>
    <dbReference type="NCBI Taxonomy" id="259"/>
    <lineage>
        <taxon>Bacteria</taxon>
        <taxon>Pseudomonadati</taxon>
        <taxon>Bacteroidota</taxon>
        <taxon>Sphingobacteriia</taxon>
        <taxon>Sphingobacteriales</taxon>
        <taxon>Sphingobacteriaceae</taxon>
        <taxon>Sphingobacterium</taxon>
    </lineage>
</organism>
<dbReference type="InterPro" id="IPR000073">
    <property type="entry name" value="AB_hydrolase_1"/>
</dbReference>
<accession>A0A4U9U4W5</accession>
<dbReference type="SUPFAM" id="SSF53474">
    <property type="entry name" value="alpha/beta-Hydrolases"/>
    <property type="match status" value="1"/>
</dbReference>
<dbReference type="Pfam" id="PF12697">
    <property type="entry name" value="Abhydrolase_6"/>
    <property type="match status" value="1"/>
</dbReference>
<proteinExistence type="predicted"/>
<dbReference type="KEGG" id="stha:NCTC11429_00079"/>
<dbReference type="Gene3D" id="3.40.50.1820">
    <property type="entry name" value="alpha/beta hydrolase"/>
    <property type="match status" value="1"/>
</dbReference>
<reference evidence="2 3" key="1">
    <citation type="submission" date="2019-05" db="EMBL/GenBank/DDBJ databases">
        <authorList>
            <consortium name="Pathogen Informatics"/>
        </authorList>
    </citation>
    <scope>NUCLEOTIDE SEQUENCE [LARGE SCALE GENOMIC DNA]</scope>
    <source>
        <strain evidence="2 3">NCTC11429</strain>
    </source>
</reference>
<sequence length="226" mass="25929">MDKKINDKLTKELYILSGLGADERVFQRLDLSGFSVTFIKWLAPLDKETIENYTTRLLDQVTTVNPILIGLSFGGIIAVEAAKQIDTERVILLSSAKTKHEIPFYYRFAGGLNLHKLLPTWIFKKSNILTNWFFGTRSAFDRQLLKQILTDTDADFLEWAIDKIACWKNQIPPINVFHVHGTDDRILPLNFIAYDKAIKNAGHFMIFNRAEELNKILQQELEGKVS</sequence>
<name>A0A4U9U4W5_9SPHI</name>
<evidence type="ECO:0000313" key="3">
    <source>
        <dbReference type="Proteomes" id="UP000308196"/>
    </source>
</evidence>
<dbReference type="RefSeq" id="WP_197734426.1">
    <property type="nucleotide sequence ID" value="NZ_LR590484.1"/>
</dbReference>